<accession>A0A0C3EL81</accession>
<reference evidence="4" key="2">
    <citation type="submission" date="2015-01" db="EMBL/GenBank/DDBJ databases">
        <title>Evolutionary Origins and Diversification of the Mycorrhizal Mutualists.</title>
        <authorList>
            <consortium name="DOE Joint Genome Institute"/>
            <consortium name="Mycorrhizal Genomics Consortium"/>
            <person name="Kohler A."/>
            <person name="Kuo A."/>
            <person name="Nagy L.G."/>
            <person name="Floudas D."/>
            <person name="Copeland A."/>
            <person name="Barry K.W."/>
            <person name="Cichocki N."/>
            <person name="Veneault-Fourrey C."/>
            <person name="LaButti K."/>
            <person name="Lindquist E.A."/>
            <person name="Lipzen A."/>
            <person name="Lundell T."/>
            <person name="Morin E."/>
            <person name="Murat C."/>
            <person name="Riley R."/>
            <person name="Ohm R."/>
            <person name="Sun H."/>
            <person name="Tunlid A."/>
            <person name="Henrissat B."/>
            <person name="Grigoriev I.V."/>
            <person name="Hibbett D.S."/>
            <person name="Martin F."/>
        </authorList>
    </citation>
    <scope>NUCLEOTIDE SEQUENCE [LARGE SCALE GENOMIC DNA]</scope>
    <source>
        <strain evidence="4">Foug A</strain>
    </source>
</reference>
<proteinExistence type="predicted"/>
<feature type="compositionally biased region" description="Basic and acidic residues" evidence="1">
    <location>
        <begin position="297"/>
        <end position="307"/>
    </location>
</feature>
<dbReference type="AlphaFoldDB" id="A0A0C3EL81"/>
<protein>
    <recommendedName>
        <fullName evidence="2">DUF6830 domain-containing protein</fullName>
    </recommendedName>
</protein>
<evidence type="ECO:0000256" key="1">
    <source>
        <dbReference type="SAM" id="MobiDB-lite"/>
    </source>
</evidence>
<dbReference type="Proteomes" id="UP000053989">
    <property type="component" value="Unassembled WGS sequence"/>
</dbReference>
<dbReference type="InterPro" id="IPR049233">
    <property type="entry name" value="DUF6830"/>
</dbReference>
<gene>
    <name evidence="3" type="ORF">SCLCIDRAFT_19653</name>
</gene>
<sequence length="565" mass="63994">MLWDSCSKIVVFVCPQLYHHPPHTAENTIAAIRIVCSQHLPVDYKDFLKAIKQFQLNSVVELCWIGWALSDPSFFLNPEVLHHFHWMFWDHDVQWCISATGATELDFCFSLVQTLVGYRSFSEGISKLKQVTGCDHHAVQRYIIAAVAGSVPCQFLIAICALLDLRYLAQAPSFTTQSLERVASALQEFHDNKEAIVRQGARAHWQIPKLELLQSVVPSIRQSGAMMQWSANVTEHAHVEEIKVPARLGNNQNYYSQIARHLDWLDKCFRFDLATYIEQRAMDQANNGDGDSDSDSDEQHEPDAKTVHLSEYSTPTRQFPDYFSISASLILGAKPSAPKPYWTFATSTTGFHLATKPSLWLSVDEAAITYQLPDLKDTIVAFANRDVHFQGQHGIKNLQIWHKVCLQQLSYHDKVPLPPQTLLAIPLSTTNPYSRYDSVIISSHSQSDWPKSGLTDHSVSQLQMIFRLPRSDVFLAYIQHFHILNPTGVSPVTGMHMLRRAVRVNGQRVGEVIPLAHIRSPAHLVPNFGSGAHSRLTNLSSYELSNEFHLNKYWSKEFYYALCSA</sequence>
<dbReference type="EMBL" id="KN822007">
    <property type="protein sequence ID" value="KIM68969.1"/>
    <property type="molecule type" value="Genomic_DNA"/>
</dbReference>
<feature type="domain" description="DUF6830" evidence="2">
    <location>
        <begin position="321"/>
        <end position="461"/>
    </location>
</feature>
<dbReference type="STRING" id="1036808.A0A0C3EL81"/>
<dbReference type="OrthoDB" id="3232986at2759"/>
<dbReference type="Pfam" id="PF20722">
    <property type="entry name" value="DUF6830"/>
    <property type="match status" value="1"/>
</dbReference>
<evidence type="ECO:0000313" key="4">
    <source>
        <dbReference type="Proteomes" id="UP000053989"/>
    </source>
</evidence>
<reference evidence="3 4" key="1">
    <citation type="submission" date="2014-04" db="EMBL/GenBank/DDBJ databases">
        <authorList>
            <consortium name="DOE Joint Genome Institute"/>
            <person name="Kuo A."/>
            <person name="Kohler A."/>
            <person name="Nagy L.G."/>
            <person name="Floudas D."/>
            <person name="Copeland A."/>
            <person name="Barry K.W."/>
            <person name="Cichocki N."/>
            <person name="Veneault-Fourrey C."/>
            <person name="LaButti K."/>
            <person name="Lindquist E.A."/>
            <person name="Lipzen A."/>
            <person name="Lundell T."/>
            <person name="Morin E."/>
            <person name="Murat C."/>
            <person name="Sun H."/>
            <person name="Tunlid A."/>
            <person name="Henrissat B."/>
            <person name="Grigoriev I.V."/>
            <person name="Hibbett D.S."/>
            <person name="Martin F."/>
            <person name="Nordberg H.P."/>
            <person name="Cantor M.N."/>
            <person name="Hua S.X."/>
        </authorList>
    </citation>
    <scope>NUCLEOTIDE SEQUENCE [LARGE SCALE GENOMIC DNA]</scope>
    <source>
        <strain evidence="3 4">Foug A</strain>
    </source>
</reference>
<name>A0A0C3EL81_9AGAM</name>
<dbReference type="Pfam" id="PF18759">
    <property type="entry name" value="Plavaka"/>
    <property type="match status" value="1"/>
</dbReference>
<dbReference type="HOGENOM" id="CLU_006344_9_3_1"/>
<evidence type="ECO:0000313" key="3">
    <source>
        <dbReference type="EMBL" id="KIM68969.1"/>
    </source>
</evidence>
<dbReference type="InParanoid" id="A0A0C3EL81"/>
<keyword evidence="4" id="KW-1185">Reference proteome</keyword>
<organism evidence="3 4">
    <name type="scientific">Scleroderma citrinum Foug A</name>
    <dbReference type="NCBI Taxonomy" id="1036808"/>
    <lineage>
        <taxon>Eukaryota</taxon>
        <taxon>Fungi</taxon>
        <taxon>Dikarya</taxon>
        <taxon>Basidiomycota</taxon>
        <taxon>Agaricomycotina</taxon>
        <taxon>Agaricomycetes</taxon>
        <taxon>Agaricomycetidae</taxon>
        <taxon>Boletales</taxon>
        <taxon>Sclerodermatineae</taxon>
        <taxon>Sclerodermataceae</taxon>
        <taxon>Scleroderma</taxon>
    </lineage>
</organism>
<evidence type="ECO:0000259" key="2">
    <source>
        <dbReference type="Pfam" id="PF20722"/>
    </source>
</evidence>
<dbReference type="InterPro" id="IPR041078">
    <property type="entry name" value="Plavaka"/>
</dbReference>
<feature type="region of interest" description="Disordered" evidence="1">
    <location>
        <begin position="284"/>
        <end position="307"/>
    </location>
</feature>